<name>A0A834I3D5_RHYFE</name>
<dbReference type="InterPro" id="IPR040773">
    <property type="entry name" value="Rpn6_N"/>
</dbReference>
<dbReference type="InterPro" id="IPR036390">
    <property type="entry name" value="WH_DNA-bd_sf"/>
</dbReference>
<dbReference type="GO" id="GO:0000502">
    <property type="term" value="C:proteasome complex"/>
    <property type="evidence" value="ECO:0007669"/>
    <property type="project" value="UniProtKB-KW"/>
</dbReference>
<dbReference type="SMART" id="SM00753">
    <property type="entry name" value="PAM"/>
    <property type="match status" value="1"/>
</dbReference>
<evidence type="ECO:0000313" key="5">
    <source>
        <dbReference type="EMBL" id="KAF7271238.1"/>
    </source>
</evidence>
<organism evidence="5 6">
    <name type="scientific">Rhynchophorus ferrugineus</name>
    <name type="common">Red palm weevil</name>
    <name type="synonym">Curculio ferrugineus</name>
    <dbReference type="NCBI Taxonomy" id="354439"/>
    <lineage>
        <taxon>Eukaryota</taxon>
        <taxon>Metazoa</taxon>
        <taxon>Ecdysozoa</taxon>
        <taxon>Arthropoda</taxon>
        <taxon>Hexapoda</taxon>
        <taxon>Insecta</taxon>
        <taxon>Pterygota</taxon>
        <taxon>Neoptera</taxon>
        <taxon>Endopterygota</taxon>
        <taxon>Coleoptera</taxon>
        <taxon>Polyphaga</taxon>
        <taxon>Cucujiformia</taxon>
        <taxon>Curculionidae</taxon>
        <taxon>Dryophthorinae</taxon>
        <taxon>Rhynchophorus</taxon>
    </lineage>
</organism>
<dbReference type="InterPro" id="IPR040780">
    <property type="entry name" value="Rpn6_C_helix"/>
</dbReference>
<evidence type="ECO:0000256" key="1">
    <source>
        <dbReference type="ARBA" id="ARBA00007454"/>
    </source>
</evidence>
<dbReference type="OrthoDB" id="1418352at2759"/>
<feature type="region of interest" description="Disordered" evidence="3">
    <location>
        <begin position="1"/>
        <end position="35"/>
    </location>
</feature>
<dbReference type="PROSITE" id="PS50250">
    <property type="entry name" value="PCI"/>
    <property type="match status" value="1"/>
</dbReference>
<dbReference type="EMBL" id="JAACXV010013997">
    <property type="protein sequence ID" value="KAF7271238.1"/>
    <property type="molecule type" value="Genomic_DNA"/>
</dbReference>
<dbReference type="InterPro" id="IPR000717">
    <property type="entry name" value="PCI_dom"/>
</dbReference>
<feature type="domain" description="PCI" evidence="4">
    <location>
        <begin position="218"/>
        <end position="386"/>
    </location>
</feature>
<dbReference type="Gene3D" id="1.25.40.570">
    <property type="match status" value="1"/>
</dbReference>
<protein>
    <recommendedName>
        <fullName evidence="4">PCI domain-containing protein</fullName>
    </recommendedName>
</protein>
<dbReference type="PANTHER" id="PTHR10678">
    <property type="entry name" value="26S PROTEASOME NON-ATPASE REGULATORY SUBUNIT 11/COP9 SIGNALOSOME COMPLEX SUBUNIT 2"/>
    <property type="match status" value="1"/>
</dbReference>
<evidence type="ECO:0000256" key="3">
    <source>
        <dbReference type="SAM" id="MobiDB-lite"/>
    </source>
</evidence>
<evidence type="ECO:0000313" key="6">
    <source>
        <dbReference type="Proteomes" id="UP000625711"/>
    </source>
</evidence>
<dbReference type="AlphaFoldDB" id="A0A834I3D5"/>
<gene>
    <name evidence="5" type="ORF">GWI33_015864</name>
</gene>
<dbReference type="InterPro" id="IPR050871">
    <property type="entry name" value="26S_Proteasome/COP9_Components"/>
</dbReference>
<comment type="similarity">
    <text evidence="1">Belongs to the proteasome subunit S9 family.</text>
</comment>
<dbReference type="FunFam" id="1.25.40.570:FF:000003">
    <property type="entry name" value="26S proteasome non-ATPase regulatory subunit 11"/>
    <property type="match status" value="1"/>
</dbReference>
<evidence type="ECO:0000256" key="2">
    <source>
        <dbReference type="ARBA" id="ARBA00022942"/>
    </source>
</evidence>
<comment type="caution">
    <text evidence="5">The sequence shown here is derived from an EMBL/GenBank/DDBJ whole genome shotgun (WGS) entry which is preliminary data.</text>
</comment>
<dbReference type="Pfam" id="PF18503">
    <property type="entry name" value="RPN6_C_helix"/>
    <property type="match status" value="1"/>
</dbReference>
<dbReference type="Pfam" id="PF18055">
    <property type="entry name" value="RPN6_N"/>
    <property type="match status" value="1"/>
</dbReference>
<feature type="compositionally biased region" description="Basic and acidic residues" evidence="3">
    <location>
        <begin position="24"/>
        <end position="35"/>
    </location>
</feature>
<dbReference type="Proteomes" id="UP000625711">
    <property type="component" value="Unassembled WGS sequence"/>
</dbReference>
<dbReference type="SMART" id="SM00088">
    <property type="entry name" value="PINT"/>
    <property type="match status" value="1"/>
</dbReference>
<sequence>MAGAMLFERSQSVRSQHENLMNLKRGDENRDSDEKRIQNKEQDILNLGEKYKKEGKAKELADLIKQTRPFLSEISKAKAAKLVRSLVDFFLDLEAGIGIEVQLCKECIEWAKDEKRTFLRQSLEARLVALYFDTGMFSEALQLGSVLLRELKKLDDKNLLVEVQLLESKTYHALSNLPKARAALTSARTTANAIYCPPKIQASLDLQSGILHAADEKDFKTAYSYFYEAFEGFDSVESPKALTALKYMLLSKIMLNTPEDVQQIISGKLAIKYAGRDIDAMKAVAQASHKRSLADFQQAVKLFKRELEDDVIVRAHLGTLYDNMLEQNLCRIIEPYSRVQVDYIAKSIKLPMPQVEKKLSQMILDAKFHGILDQGEGVLIVFEATPVDKTYEMALETIQSMSKVVDTLYQKAKKLS</sequence>
<reference evidence="5" key="1">
    <citation type="submission" date="2020-08" db="EMBL/GenBank/DDBJ databases">
        <title>Genome sequencing and assembly of the red palm weevil Rhynchophorus ferrugineus.</title>
        <authorList>
            <person name="Dias G.B."/>
            <person name="Bergman C.M."/>
            <person name="Manee M."/>
        </authorList>
    </citation>
    <scope>NUCLEOTIDE SEQUENCE</scope>
    <source>
        <strain evidence="5">AA-2017</strain>
        <tissue evidence="5">Whole larva</tissue>
    </source>
</reference>
<evidence type="ECO:0000259" key="4">
    <source>
        <dbReference type="PROSITE" id="PS50250"/>
    </source>
</evidence>
<accession>A0A834I3D5</accession>
<dbReference type="SUPFAM" id="SSF46785">
    <property type="entry name" value="Winged helix' DNA-binding domain"/>
    <property type="match status" value="1"/>
</dbReference>
<dbReference type="Pfam" id="PF01399">
    <property type="entry name" value="PCI"/>
    <property type="match status" value="1"/>
</dbReference>
<proteinExistence type="inferred from homology"/>
<keyword evidence="6" id="KW-1185">Reference proteome</keyword>
<keyword evidence="2" id="KW-0647">Proteasome</keyword>